<gene>
    <name evidence="2" type="ORF">PECAL_1P05600</name>
</gene>
<evidence type="ECO:0000313" key="2">
    <source>
        <dbReference type="EMBL" id="CAH0364207.1"/>
    </source>
</evidence>
<name>A0A8J2WPV1_9STRA</name>
<dbReference type="Proteomes" id="UP000789595">
    <property type="component" value="Unassembled WGS sequence"/>
</dbReference>
<sequence>MMPSSCCRAAWVFALLASDSSALSAGPPTSRARITALSAGPLARRPRPWRRRLLSQPSDDAAPARPKRFRQLLVPISVGGLAAVELSTSLWELGHHHGLAMLALSRGAHAVTDLTQSGADAVETVVEVVSEVGAEAAAAVRTHSTRLSRLFTPKRIRNLSVAALFAAAWEVYQDLRPGGHHGMVLLAAHDLVDTSTRASTRVARFLGSRWLKLTMAVVALGFAVVELVEDFLPGAHHGVAVLAAANCVAGVAELSAAREPTPPA</sequence>
<dbReference type="EMBL" id="CAKKNE010000001">
    <property type="protein sequence ID" value="CAH0364207.1"/>
    <property type="molecule type" value="Genomic_DNA"/>
</dbReference>
<keyword evidence="3" id="KW-1185">Reference proteome</keyword>
<comment type="caution">
    <text evidence="2">The sequence shown here is derived from an EMBL/GenBank/DDBJ whole genome shotgun (WGS) entry which is preliminary data.</text>
</comment>
<evidence type="ECO:0000313" key="3">
    <source>
        <dbReference type="Proteomes" id="UP000789595"/>
    </source>
</evidence>
<accession>A0A8J2WPV1</accession>
<feature type="signal peptide" evidence="1">
    <location>
        <begin position="1"/>
        <end position="22"/>
    </location>
</feature>
<evidence type="ECO:0000256" key="1">
    <source>
        <dbReference type="SAM" id="SignalP"/>
    </source>
</evidence>
<keyword evidence="1" id="KW-0732">Signal</keyword>
<reference evidence="2" key="1">
    <citation type="submission" date="2021-11" db="EMBL/GenBank/DDBJ databases">
        <authorList>
            <consortium name="Genoscope - CEA"/>
            <person name="William W."/>
        </authorList>
    </citation>
    <scope>NUCLEOTIDE SEQUENCE</scope>
</reference>
<proteinExistence type="predicted"/>
<protein>
    <submittedName>
        <fullName evidence="2">Uncharacterized protein</fullName>
    </submittedName>
</protein>
<dbReference type="AlphaFoldDB" id="A0A8J2WPV1"/>
<organism evidence="2 3">
    <name type="scientific">Pelagomonas calceolata</name>
    <dbReference type="NCBI Taxonomy" id="35677"/>
    <lineage>
        <taxon>Eukaryota</taxon>
        <taxon>Sar</taxon>
        <taxon>Stramenopiles</taxon>
        <taxon>Ochrophyta</taxon>
        <taxon>Pelagophyceae</taxon>
        <taxon>Pelagomonadales</taxon>
        <taxon>Pelagomonadaceae</taxon>
        <taxon>Pelagomonas</taxon>
    </lineage>
</organism>
<feature type="chain" id="PRO_5035323279" evidence="1">
    <location>
        <begin position="23"/>
        <end position="264"/>
    </location>
</feature>